<keyword evidence="3" id="KW-1185">Reference proteome</keyword>
<dbReference type="Proteomes" id="UP000011602">
    <property type="component" value="Unassembled WGS sequence"/>
</dbReference>
<dbReference type="STRING" id="1227499.C493_10483"/>
<evidence type="ECO:0000313" key="3">
    <source>
        <dbReference type="Proteomes" id="UP000011602"/>
    </source>
</evidence>
<dbReference type="PROSITE" id="PS51257">
    <property type="entry name" value="PROKAR_LIPOPROTEIN"/>
    <property type="match status" value="1"/>
</dbReference>
<protein>
    <recommendedName>
        <fullName evidence="4">Lipoprotein</fullName>
    </recommendedName>
</protein>
<dbReference type="AlphaFoldDB" id="L9X5N1"/>
<name>L9X5N1_9EURY</name>
<dbReference type="RefSeq" id="WP_007259379.1">
    <property type="nucleotide sequence ID" value="NZ_AOHZ01000047.1"/>
</dbReference>
<evidence type="ECO:0008006" key="4">
    <source>
        <dbReference type="Google" id="ProtNLM"/>
    </source>
</evidence>
<feature type="region of interest" description="Disordered" evidence="1">
    <location>
        <begin position="30"/>
        <end position="62"/>
    </location>
</feature>
<reference evidence="2 3" key="1">
    <citation type="journal article" date="2014" name="PLoS Genet.">
        <title>Phylogenetically driven sequencing of extremely halophilic archaea reveals strategies for static and dynamic osmo-response.</title>
        <authorList>
            <person name="Becker E.A."/>
            <person name="Seitzer P.M."/>
            <person name="Tritt A."/>
            <person name="Larsen D."/>
            <person name="Krusor M."/>
            <person name="Yao A.I."/>
            <person name="Wu D."/>
            <person name="Madern D."/>
            <person name="Eisen J.A."/>
            <person name="Darling A.E."/>
            <person name="Facciotti M.T."/>
        </authorList>
    </citation>
    <scope>NUCLEOTIDE SEQUENCE [LARGE SCALE GENOMIC DNA]</scope>
    <source>
        <strain evidence="2 3">JCM 12255</strain>
    </source>
</reference>
<dbReference type="EMBL" id="AOHZ01000047">
    <property type="protein sequence ID" value="ELY55898.1"/>
    <property type="molecule type" value="Genomic_DNA"/>
</dbReference>
<comment type="caution">
    <text evidence="2">The sequence shown here is derived from an EMBL/GenBank/DDBJ whole genome shotgun (WGS) entry which is preliminary data.</text>
</comment>
<dbReference type="eggNOG" id="arCOG08152">
    <property type="taxonomic scope" value="Archaea"/>
</dbReference>
<sequence>MREPRSRRTLLASALPVSIALAGCFEFTSSDETTADTVSPDEYDCDDVERPEPSPSDDDAALEPASYPERLASLSDDAVEFVEEFEAAYRRNGYIAEYGSETREFEFQLDDRESELIDDDEETDREAVLVSITYELTTQLRQASPRSNRLARVTYYVDENIVLRARYDGFADEAELDPDPRQRGEPVACFD</sequence>
<evidence type="ECO:0000256" key="1">
    <source>
        <dbReference type="SAM" id="MobiDB-lite"/>
    </source>
</evidence>
<proteinExistence type="predicted"/>
<evidence type="ECO:0000313" key="2">
    <source>
        <dbReference type="EMBL" id="ELY55898.1"/>
    </source>
</evidence>
<feature type="compositionally biased region" description="Acidic residues" evidence="1">
    <location>
        <begin position="39"/>
        <end position="61"/>
    </location>
</feature>
<accession>L9X5N1</accession>
<gene>
    <name evidence="2" type="ORF">C493_10483</name>
</gene>
<organism evidence="2 3">
    <name type="scientific">Natronolimnohabitans innermongolicus JCM 12255</name>
    <dbReference type="NCBI Taxonomy" id="1227499"/>
    <lineage>
        <taxon>Archaea</taxon>
        <taxon>Methanobacteriati</taxon>
        <taxon>Methanobacteriota</taxon>
        <taxon>Stenosarchaea group</taxon>
        <taxon>Halobacteria</taxon>
        <taxon>Halobacteriales</taxon>
        <taxon>Natrialbaceae</taxon>
        <taxon>Natronolimnohabitans</taxon>
    </lineage>
</organism>